<dbReference type="AlphaFoldDB" id="A0A699HG97"/>
<sequence>QINIHKSQLLGVGVSRSATEATASSIGCYIMDKQFRYLGIMVGGNTSRHKAWEEVVLKIRSRLSKWKAKTLSIGGRLTLLKSVLGASPLYTMSIFKAPKGVLKKMESLRNKFFTGVDHSDKKITWIAWDKVLASKLKGGLGVSSFFALNRALLFKWIWRLISQDGSLWFHVMQALYGSNINLHSTHITSNWCLILREMHQLKVKGFDFMSLCSKKVGDGNNTSIWFDIWKGESNLHDTFPRMFALETDKQSTVAAKIAQVDGSFRRPERGGLEQDQFNKLISFIDSLSLSSSQDRWVCNASSDGSFRVKDIRNLIDDLILPS</sequence>
<dbReference type="PANTHER" id="PTHR33116:SF79">
    <property type="entry name" value="REVERSE TRANSCRIPTASE DOMAIN, ZINC FINGER, CCHC-TYPE-RELATED"/>
    <property type="match status" value="1"/>
</dbReference>
<dbReference type="GO" id="GO:0003964">
    <property type="term" value="F:RNA-directed DNA polymerase activity"/>
    <property type="evidence" value="ECO:0007669"/>
    <property type="project" value="UniProtKB-KW"/>
</dbReference>
<comment type="caution">
    <text evidence="1">The sequence shown here is derived from an EMBL/GenBank/DDBJ whole genome shotgun (WGS) entry which is preliminary data.</text>
</comment>
<dbReference type="EMBL" id="BKCJ010136314">
    <property type="protein sequence ID" value="GEX88038.1"/>
    <property type="molecule type" value="Genomic_DNA"/>
</dbReference>
<keyword evidence="1" id="KW-0548">Nucleotidyltransferase</keyword>
<keyword evidence="1" id="KW-0808">Transferase</keyword>
<accession>A0A699HG97</accession>
<feature type="non-terminal residue" evidence="1">
    <location>
        <position position="1"/>
    </location>
</feature>
<protein>
    <submittedName>
        <fullName evidence="1">RNA-directed DNA polymerase, eukaryota, reverse transcriptase zinc-binding domain protein</fullName>
    </submittedName>
</protein>
<evidence type="ECO:0000313" key="1">
    <source>
        <dbReference type="EMBL" id="GEX88038.1"/>
    </source>
</evidence>
<gene>
    <name evidence="1" type="ORF">Tci_360013</name>
</gene>
<keyword evidence="1" id="KW-0695">RNA-directed DNA polymerase</keyword>
<organism evidence="1">
    <name type="scientific">Tanacetum cinerariifolium</name>
    <name type="common">Dalmatian daisy</name>
    <name type="synonym">Chrysanthemum cinerariifolium</name>
    <dbReference type="NCBI Taxonomy" id="118510"/>
    <lineage>
        <taxon>Eukaryota</taxon>
        <taxon>Viridiplantae</taxon>
        <taxon>Streptophyta</taxon>
        <taxon>Embryophyta</taxon>
        <taxon>Tracheophyta</taxon>
        <taxon>Spermatophyta</taxon>
        <taxon>Magnoliopsida</taxon>
        <taxon>eudicotyledons</taxon>
        <taxon>Gunneridae</taxon>
        <taxon>Pentapetalae</taxon>
        <taxon>asterids</taxon>
        <taxon>campanulids</taxon>
        <taxon>Asterales</taxon>
        <taxon>Asteraceae</taxon>
        <taxon>Asteroideae</taxon>
        <taxon>Anthemideae</taxon>
        <taxon>Anthemidinae</taxon>
        <taxon>Tanacetum</taxon>
    </lineage>
</organism>
<proteinExistence type="predicted"/>
<name>A0A699HG97_TANCI</name>
<dbReference type="PANTHER" id="PTHR33116">
    <property type="entry name" value="REVERSE TRANSCRIPTASE ZINC-BINDING DOMAIN-CONTAINING PROTEIN-RELATED-RELATED"/>
    <property type="match status" value="1"/>
</dbReference>
<reference evidence="1" key="1">
    <citation type="journal article" date="2019" name="Sci. Rep.">
        <title>Draft genome of Tanacetum cinerariifolium, the natural source of mosquito coil.</title>
        <authorList>
            <person name="Yamashiro T."/>
            <person name="Shiraishi A."/>
            <person name="Satake H."/>
            <person name="Nakayama K."/>
        </authorList>
    </citation>
    <scope>NUCLEOTIDE SEQUENCE</scope>
</reference>